<evidence type="ECO:0000313" key="2">
    <source>
        <dbReference type="WBParaSite" id="SPAL_0001261450.1"/>
    </source>
</evidence>
<accession>A0A0N5C3S7</accession>
<evidence type="ECO:0000313" key="1">
    <source>
        <dbReference type="Proteomes" id="UP000046392"/>
    </source>
</evidence>
<keyword evidence="1" id="KW-1185">Reference proteome</keyword>
<protein>
    <submittedName>
        <fullName evidence="2">Uncharacterized protein</fullName>
    </submittedName>
</protein>
<name>A0A0N5C3S7_STREA</name>
<reference evidence="2" key="1">
    <citation type="submission" date="2017-02" db="UniProtKB">
        <authorList>
            <consortium name="WormBaseParasite"/>
        </authorList>
    </citation>
    <scope>IDENTIFICATION</scope>
</reference>
<organism evidence="1 2">
    <name type="scientific">Strongyloides papillosus</name>
    <name type="common">Intestinal threadworm</name>
    <dbReference type="NCBI Taxonomy" id="174720"/>
    <lineage>
        <taxon>Eukaryota</taxon>
        <taxon>Metazoa</taxon>
        <taxon>Ecdysozoa</taxon>
        <taxon>Nematoda</taxon>
        <taxon>Chromadorea</taxon>
        <taxon>Rhabditida</taxon>
        <taxon>Tylenchina</taxon>
        <taxon>Panagrolaimomorpha</taxon>
        <taxon>Strongyloidoidea</taxon>
        <taxon>Strongyloididae</taxon>
        <taxon>Strongyloides</taxon>
    </lineage>
</organism>
<dbReference type="AlphaFoldDB" id="A0A0N5C3S7"/>
<dbReference type="Proteomes" id="UP000046392">
    <property type="component" value="Unplaced"/>
</dbReference>
<sequence length="105" mass="12190">MNRLKTIFKDIITRLFQLYFICSVSKKDYPVEISVNDNNVRTPLNTSLDLDISLATDSTNDLGSLYLIEKNNLLNKSENLKESSIVNYSVYENWKNRYVSAMEKN</sequence>
<proteinExistence type="predicted"/>
<dbReference type="WBParaSite" id="SPAL_0001261450.1">
    <property type="protein sequence ID" value="SPAL_0001261450.1"/>
    <property type="gene ID" value="SPAL_0001261450"/>
</dbReference>